<feature type="compositionally biased region" description="Pro residues" evidence="1">
    <location>
        <begin position="944"/>
        <end position="953"/>
    </location>
</feature>
<comment type="caution">
    <text evidence="2">The sequence shown here is derived from an EMBL/GenBank/DDBJ whole genome shotgun (WGS) entry which is preliminary data.</text>
</comment>
<dbReference type="EMBL" id="JANBVN010000190">
    <property type="protein sequence ID" value="KAJ9134053.1"/>
    <property type="molecule type" value="Genomic_DNA"/>
</dbReference>
<name>A0AA38VBX3_9PEZI</name>
<feature type="compositionally biased region" description="Basic residues" evidence="1">
    <location>
        <begin position="20"/>
        <end position="38"/>
    </location>
</feature>
<gene>
    <name evidence="2" type="ORF">NKR19_g8820</name>
</gene>
<reference evidence="2" key="1">
    <citation type="submission" date="2022-07" db="EMBL/GenBank/DDBJ databases">
        <title>Fungi with potential for degradation of polypropylene.</title>
        <authorList>
            <person name="Gostincar C."/>
        </authorList>
    </citation>
    <scope>NUCLEOTIDE SEQUENCE</scope>
    <source>
        <strain evidence="2">EXF-13287</strain>
    </source>
</reference>
<feature type="region of interest" description="Disordered" evidence="1">
    <location>
        <begin position="242"/>
        <end position="269"/>
    </location>
</feature>
<accession>A0AA38VBX3</accession>
<proteinExistence type="predicted"/>
<evidence type="ECO:0000313" key="3">
    <source>
        <dbReference type="Proteomes" id="UP001174691"/>
    </source>
</evidence>
<feature type="region of interest" description="Disordered" evidence="1">
    <location>
        <begin position="1"/>
        <end position="38"/>
    </location>
</feature>
<sequence>MADEVTGGAVLSTSPAKGGRGGRPKVRGGRAPAKGKAKVTKVAANAKQGAGRGRRQKVYDFLKAQAAHERMAELKSHFTQLARAMKPALTELADRTLAKLNNDPAAHEKVPEAQAVHQFLDQRLADTIATANIEHKMQIDNATKMFEINTRLAEKQCTDKILDAEFEMYDALMVKLDRLEYLHDNNLPVDLPDLSYEYKHITQQQVDEQGPYIHHSEDGVPVPCSERVVPLSQIMNGSYQFADEHRGKRKAEEEPEGQPGAKRQGLLGLDDDVPRRTSALMSAHDDVAEGDRSATPGEEQPDAARKPTKAARARAGAKQEEKDEDLLDVEEVNGLPLPKGASLPDEYGVRIITKSRKVEFANNRIMAPVASPFDDFQIGYRDSSNNPLKGATKVRRRHYLGQPNSNAAFYDRRVANYNSVLQKEEDYDKELVEKHKVHPTLGIFMPDSVNMQEYPARKGLQQYNPVVQVGPKGQIFHASRSVPRYRLDQEIKKTEARLRLKSSLPAFLAEEGIPEEEVAPPKEIIEQHREDVLAARAIDPATLPIPEELPPASPSPERVQQGEPAVALDPHRAIGELLQAADQVESEDNASKMAGNMAAHKLSRPYDAIRDVFTEKAPAVTPAPAPAPAIATEPPADNTYNLSFLAEVAENPEKAERIRREELHWVEARRVQRVMDEAQGQQPAATAASLREEQAPHGVSPVEVSVMDPRLFPSHENPHPDMQAATAEAPQAQYPDYPPSNMYHVHGPTSQWHREEPPLHPAAPPRGNDFLRTALNPQTPPPQQPAGYPHPAYPPPTDYPGTPVGAPPSTQAYYNAVPQRGSLPALRPVRTSFDDGTMAPEYQGSPGIGHRPSIVASNSGAYYPPPPHRPYHNGYIIDEQQMHHHQQVGPPHHHQVMHPMMTPSPYPELPDNNGYPYPPLAPAPGGVAYHPTGPYNPIAAHPMTPGPVPPRGPPGSSSRPYRKLEPAPAQSASKPRGGGGGAAATQRPELRTVQFDYREGIKDYVPLEAPPVHGPSAIRGWSHQNLKQRRTSKEAPAPAPAPTDEPS</sequence>
<evidence type="ECO:0000256" key="1">
    <source>
        <dbReference type="SAM" id="MobiDB-lite"/>
    </source>
</evidence>
<feature type="region of interest" description="Disordered" evidence="1">
    <location>
        <begin position="938"/>
        <end position="1047"/>
    </location>
</feature>
<protein>
    <submittedName>
        <fullName evidence="2">Uncharacterized protein</fullName>
    </submittedName>
</protein>
<dbReference type="Proteomes" id="UP001174691">
    <property type="component" value="Unassembled WGS sequence"/>
</dbReference>
<feature type="region of interest" description="Disordered" evidence="1">
    <location>
        <begin position="282"/>
        <end position="323"/>
    </location>
</feature>
<organism evidence="2 3">
    <name type="scientific">Coniochaeta hoffmannii</name>
    <dbReference type="NCBI Taxonomy" id="91930"/>
    <lineage>
        <taxon>Eukaryota</taxon>
        <taxon>Fungi</taxon>
        <taxon>Dikarya</taxon>
        <taxon>Ascomycota</taxon>
        <taxon>Pezizomycotina</taxon>
        <taxon>Sordariomycetes</taxon>
        <taxon>Sordariomycetidae</taxon>
        <taxon>Coniochaetales</taxon>
        <taxon>Coniochaetaceae</taxon>
        <taxon>Coniochaeta</taxon>
    </lineage>
</organism>
<keyword evidence="3" id="KW-1185">Reference proteome</keyword>
<evidence type="ECO:0000313" key="2">
    <source>
        <dbReference type="EMBL" id="KAJ9134053.1"/>
    </source>
</evidence>
<dbReference type="AlphaFoldDB" id="A0AA38VBX3"/>
<feature type="region of interest" description="Disordered" evidence="1">
    <location>
        <begin position="677"/>
        <end position="807"/>
    </location>
</feature>
<feature type="compositionally biased region" description="Basic and acidic residues" evidence="1">
    <location>
        <begin position="242"/>
        <end position="252"/>
    </location>
</feature>
<feature type="compositionally biased region" description="Basic and acidic residues" evidence="1">
    <location>
        <begin position="283"/>
        <end position="292"/>
    </location>
</feature>
<feature type="compositionally biased region" description="Pro residues" evidence="1">
    <location>
        <begin position="1037"/>
        <end position="1047"/>
    </location>
</feature>